<reference evidence="2 3" key="1">
    <citation type="journal article" date="2016" name="Mol. Biol. Evol.">
        <title>Comparative Genomics of Early-Diverging Mushroom-Forming Fungi Provides Insights into the Origins of Lignocellulose Decay Capabilities.</title>
        <authorList>
            <person name="Nagy L.G."/>
            <person name="Riley R."/>
            <person name="Tritt A."/>
            <person name="Adam C."/>
            <person name="Daum C."/>
            <person name="Floudas D."/>
            <person name="Sun H."/>
            <person name="Yadav J.S."/>
            <person name="Pangilinan J."/>
            <person name="Larsson K.H."/>
            <person name="Matsuura K."/>
            <person name="Barry K."/>
            <person name="Labutti K."/>
            <person name="Kuo R."/>
            <person name="Ohm R.A."/>
            <person name="Bhattacharya S.S."/>
            <person name="Shirouzu T."/>
            <person name="Yoshinaga Y."/>
            <person name="Martin F.M."/>
            <person name="Grigoriev I.V."/>
            <person name="Hibbett D.S."/>
        </authorList>
    </citation>
    <scope>NUCLEOTIDE SEQUENCE [LARGE SCALE GENOMIC DNA]</scope>
    <source>
        <strain evidence="2 3">HHB12029</strain>
    </source>
</reference>
<evidence type="ECO:0000313" key="3">
    <source>
        <dbReference type="Proteomes" id="UP000077266"/>
    </source>
</evidence>
<keyword evidence="1" id="KW-0732">Signal</keyword>
<gene>
    <name evidence="2" type="ORF">EXIGLDRAFT_723258</name>
</gene>
<name>A0A165EXH0_EXIGL</name>
<evidence type="ECO:0000256" key="1">
    <source>
        <dbReference type="SAM" id="SignalP"/>
    </source>
</evidence>
<dbReference type="Proteomes" id="UP000077266">
    <property type="component" value="Unassembled WGS sequence"/>
</dbReference>
<dbReference type="AlphaFoldDB" id="A0A165EXH0"/>
<organism evidence="2 3">
    <name type="scientific">Exidia glandulosa HHB12029</name>
    <dbReference type="NCBI Taxonomy" id="1314781"/>
    <lineage>
        <taxon>Eukaryota</taxon>
        <taxon>Fungi</taxon>
        <taxon>Dikarya</taxon>
        <taxon>Basidiomycota</taxon>
        <taxon>Agaricomycotina</taxon>
        <taxon>Agaricomycetes</taxon>
        <taxon>Auriculariales</taxon>
        <taxon>Exidiaceae</taxon>
        <taxon>Exidia</taxon>
    </lineage>
</organism>
<protein>
    <submittedName>
        <fullName evidence="2">Uncharacterized protein</fullName>
    </submittedName>
</protein>
<sequence length="56" mass="5801">MRRVIVAAFLALSTAIVVAQRGAPCTTLCIAGACHIDCVSPVATCNVREHETGSTD</sequence>
<dbReference type="EMBL" id="KV426112">
    <property type="protein sequence ID" value="KZV87920.1"/>
    <property type="molecule type" value="Genomic_DNA"/>
</dbReference>
<proteinExistence type="predicted"/>
<feature type="chain" id="PRO_5007857465" evidence="1">
    <location>
        <begin position="20"/>
        <end position="56"/>
    </location>
</feature>
<dbReference type="InParanoid" id="A0A165EXH0"/>
<dbReference type="PROSITE" id="PS51257">
    <property type="entry name" value="PROKAR_LIPOPROTEIN"/>
    <property type="match status" value="1"/>
</dbReference>
<keyword evidence="3" id="KW-1185">Reference proteome</keyword>
<accession>A0A165EXH0</accession>
<feature type="signal peptide" evidence="1">
    <location>
        <begin position="1"/>
        <end position="19"/>
    </location>
</feature>
<evidence type="ECO:0000313" key="2">
    <source>
        <dbReference type="EMBL" id="KZV87920.1"/>
    </source>
</evidence>